<dbReference type="Proteomes" id="UP000555546">
    <property type="component" value="Unassembled WGS sequence"/>
</dbReference>
<dbReference type="RefSeq" id="WP_183650875.1">
    <property type="nucleotide sequence ID" value="NZ_JACIJG010000005.1"/>
</dbReference>
<dbReference type="GO" id="GO:0061603">
    <property type="term" value="F:molybdenum cofactor guanylyltransferase activity"/>
    <property type="evidence" value="ECO:0007669"/>
    <property type="project" value="UniProtKB-EC"/>
</dbReference>
<feature type="binding site" evidence="8">
    <location>
        <position position="71"/>
    </location>
    <ligand>
        <name>GTP</name>
        <dbReference type="ChEBI" id="CHEBI:37565"/>
    </ligand>
</feature>
<name>A0A7W9AWK7_9HYPH</name>
<feature type="binding site" evidence="8">
    <location>
        <position position="104"/>
    </location>
    <ligand>
        <name>GTP</name>
        <dbReference type="ChEBI" id="CHEBI:37565"/>
    </ligand>
</feature>
<dbReference type="GO" id="GO:0046872">
    <property type="term" value="F:metal ion binding"/>
    <property type="evidence" value="ECO:0007669"/>
    <property type="project" value="UniProtKB-KW"/>
</dbReference>
<dbReference type="Pfam" id="PF12804">
    <property type="entry name" value="NTP_transf_3"/>
    <property type="match status" value="1"/>
</dbReference>
<reference evidence="10 11" key="1">
    <citation type="submission" date="2020-08" db="EMBL/GenBank/DDBJ databases">
        <title>Genomic Encyclopedia of Type Strains, Phase IV (KMG-IV): sequencing the most valuable type-strain genomes for metagenomic binning, comparative biology and taxonomic classification.</title>
        <authorList>
            <person name="Goeker M."/>
        </authorList>
    </citation>
    <scope>NUCLEOTIDE SEQUENCE [LARGE SCALE GENOMIC DNA]</scope>
    <source>
        <strain evidence="10 11">DSM 26944</strain>
    </source>
</reference>
<dbReference type="AlphaFoldDB" id="A0A7W9AWK7"/>
<keyword evidence="2 8" id="KW-0808">Transferase</keyword>
<keyword evidence="1 8" id="KW-0963">Cytoplasm</keyword>
<dbReference type="InterPro" id="IPR029044">
    <property type="entry name" value="Nucleotide-diphossugar_trans"/>
</dbReference>
<keyword evidence="5 8" id="KW-0460">Magnesium</keyword>
<dbReference type="SUPFAM" id="SSF53448">
    <property type="entry name" value="Nucleotide-diphospho-sugar transferases"/>
    <property type="match status" value="1"/>
</dbReference>
<protein>
    <recommendedName>
        <fullName evidence="8">Molybdenum cofactor guanylyltransferase</fullName>
        <shortName evidence="8">MoCo guanylyltransferase</shortName>
        <ecNumber evidence="8">2.7.7.77</ecNumber>
    </recommendedName>
    <alternativeName>
        <fullName evidence="8">GTP:molybdopterin guanylyltransferase</fullName>
    </alternativeName>
    <alternativeName>
        <fullName evidence="8">Mo-MPT guanylyltransferase</fullName>
    </alternativeName>
    <alternativeName>
        <fullName evidence="8">Molybdopterin guanylyltransferase</fullName>
    </alternativeName>
    <alternativeName>
        <fullName evidence="8">Molybdopterin-guanine dinucleotide synthase</fullName>
        <shortName evidence="8">MGD synthase</shortName>
    </alternativeName>
</protein>
<evidence type="ECO:0000313" key="11">
    <source>
        <dbReference type="Proteomes" id="UP000555546"/>
    </source>
</evidence>
<keyword evidence="6 8" id="KW-0342">GTP-binding</keyword>
<evidence type="ECO:0000256" key="4">
    <source>
        <dbReference type="ARBA" id="ARBA00022741"/>
    </source>
</evidence>
<evidence type="ECO:0000256" key="8">
    <source>
        <dbReference type="HAMAP-Rule" id="MF_00316"/>
    </source>
</evidence>
<comment type="domain">
    <text evidence="8">The N-terminal domain determines nucleotide recognition and specific binding, while the C-terminal domain determines the specific binding to the target protein.</text>
</comment>
<feature type="domain" description="MobA-like NTP transferase" evidence="9">
    <location>
        <begin position="4"/>
        <end position="164"/>
    </location>
</feature>
<dbReference type="HAMAP" id="MF_00316">
    <property type="entry name" value="MobA"/>
    <property type="match status" value="1"/>
</dbReference>
<dbReference type="EC" id="2.7.7.77" evidence="8"/>
<dbReference type="InterPro" id="IPR025877">
    <property type="entry name" value="MobA-like_NTP_Trfase"/>
</dbReference>
<sequence length="212" mass="22535">MIAGVIIAGGLSSRMREGGVSGDKFLQPLGDTGSVLLHVARRMAPQVNYLAINANGDASRLTDLGIPVIADLPSDRGGPLVGILTALDHARARGDSLLLTAAADTPFLPHNLGERLCAQQKKAGAKIVLASSLGRIHPVFGLWETSLADQLAEWLTGAEKASVLAFARHIGFETVDFPLAFIGDSRETYDPFFNINRPDDLLAARRLAETVT</sequence>
<comment type="similarity">
    <text evidence="8">Belongs to the MobA family.</text>
</comment>
<dbReference type="CDD" id="cd02503">
    <property type="entry name" value="MobA"/>
    <property type="match status" value="1"/>
</dbReference>
<accession>A0A7W9AWK7</accession>
<evidence type="ECO:0000256" key="5">
    <source>
        <dbReference type="ARBA" id="ARBA00022842"/>
    </source>
</evidence>
<evidence type="ECO:0000256" key="7">
    <source>
        <dbReference type="ARBA" id="ARBA00023150"/>
    </source>
</evidence>
<feature type="binding site" evidence="8">
    <location>
        <begin position="7"/>
        <end position="9"/>
    </location>
    <ligand>
        <name>GTP</name>
        <dbReference type="ChEBI" id="CHEBI:37565"/>
    </ligand>
</feature>
<evidence type="ECO:0000259" key="9">
    <source>
        <dbReference type="Pfam" id="PF12804"/>
    </source>
</evidence>
<comment type="function">
    <text evidence="8">Transfers a GMP moiety from GTP to Mo-molybdopterin (Mo-MPT) cofactor (Moco or molybdenum cofactor) to form Mo-molybdopterin guanine dinucleotide (Mo-MGD) cofactor.</text>
</comment>
<feature type="binding site" evidence="8">
    <location>
        <position position="24"/>
    </location>
    <ligand>
        <name>GTP</name>
        <dbReference type="ChEBI" id="CHEBI:37565"/>
    </ligand>
</feature>
<dbReference type="NCBIfam" id="TIGR02665">
    <property type="entry name" value="molyb_mobA"/>
    <property type="match status" value="1"/>
</dbReference>
<evidence type="ECO:0000256" key="6">
    <source>
        <dbReference type="ARBA" id="ARBA00023134"/>
    </source>
</evidence>
<feature type="binding site" evidence="8">
    <location>
        <position position="104"/>
    </location>
    <ligand>
        <name>Mg(2+)</name>
        <dbReference type="ChEBI" id="CHEBI:18420"/>
    </ligand>
</feature>
<dbReference type="InterPro" id="IPR013482">
    <property type="entry name" value="Molybde_CF_guanTrfase"/>
</dbReference>
<evidence type="ECO:0000256" key="2">
    <source>
        <dbReference type="ARBA" id="ARBA00022679"/>
    </source>
</evidence>
<keyword evidence="3 8" id="KW-0479">Metal-binding</keyword>
<proteinExistence type="inferred from homology"/>
<comment type="subunit">
    <text evidence="8">Monomer.</text>
</comment>
<organism evidence="10 11">
    <name type="scientific">Brucella daejeonensis</name>
    <dbReference type="NCBI Taxonomy" id="659015"/>
    <lineage>
        <taxon>Bacteria</taxon>
        <taxon>Pseudomonadati</taxon>
        <taxon>Pseudomonadota</taxon>
        <taxon>Alphaproteobacteria</taxon>
        <taxon>Hyphomicrobiales</taxon>
        <taxon>Brucellaceae</taxon>
        <taxon>Brucella/Ochrobactrum group</taxon>
        <taxon>Brucella</taxon>
    </lineage>
</organism>
<evidence type="ECO:0000256" key="3">
    <source>
        <dbReference type="ARBA" id="ARBA00022723"/>
    </source>
</evidence>
<gene>
    <name evidence="8" type="primary">mobA</name>
    <name evidence="10" type="ORF">FHS76_001790</name>
</gene>
<keyword evidence="4 8" id="KW-0547">Nucleotide-binding</keyword>
<keyword evidence="10" id="KW-0548">Nucleotidyltransferase</keyword>
<comment type="catalytic activity">
    <reaction evidence="8">
        <text>Mo-molybdopterin + GTP + H(+) = Mo-molybdopterin guanine dinucleotide + diphosphate</text>
        <dbReference type="Rhea" id="RHEA:34243"/>
        <dbReference type="ChEBI" id="CHEBI:15378"/>
        <dbReference type="ChEBI" id="CHEBI:33019"/>
        <dbReference type="ChEBI" id="CHEBI:37565"/>
        <dbReference type="ChEBI" id="CHEBI:71302"/>
        <dbReference type="ChEBI" id="CHEBI:71310"/>
        <dbReference type="EC" id="2.7.7.77"/>
    </reaction>
</comment>
<dbReference type="GO" id="GO:0005525">
    <property type="term" value="F:GTP binding"/>
    <property type="evidence" value="ECO:0007669"/>
    <property type="project" value="UniProtKB-UniRule"/>
</dbReference>
<dbReference type="EMBL" id="JACIJG010000005">
    <property type="protein sequence ID" value="MBB5701928.1"/>
    <property type="molecule type" value="Genomic_DNA"/>
</dbReference>
<keyword evidence="11" id="KW-1185">Reference proteome</keyword>
<evidence type="ECO:0000313" key="10">
    <source>
        <dbReference type="EMBL" id="MBB5701928.1"/>
    </source>
</evidence>
<comment type="cofactor">
    <cofactor evidence="8">
        <name>Mg(2+)</name>
        <dbReference type="ChEBI" id="CHEBI:18420"/>
    </cofactor>
</comment>
<dbReference type="PANTHER" id="PTHR19136:SF81">
    <property type="entry name" value="MOLYBDENUM COFACTOR GUANYLYLTRANSFERASE"/>
    <property type="match status" value="1"/>
</dbReference>
<dbReference type="PANTHER" id="PTHR19136">
    <property type="entry name" value="MOLYBDENUM COFACTOR GUANYLYLTRANSFERASE"/>
    <property type="match status" value="1"/>
</dbReference>
<dbReference type="Gene3D" id="3.90.550.10">
    <property type="entry name" value="Spore Coat Polysaccharide Biosynthesis Protein SpsA, Chain A"/>
    <property type="match status" value="1"/>
</dbReference>
<evidence type="ECO:0000256" key="1">
    <source>
        <dbReference type="ARBA" id="ARBA00022490"/>
    </source>
</evidence>
<dbReference type="GO" id="GO:0005737">
    <property type="term" value="C:cytoplasm"/>
    <property type="evidence" value="ECO:0007669"/>
    <property type="project" value="UniProtKB-SubCell"/>
</dbReference>
<keyword evidence="7 8" id="KW-0501">Molybdenum cofactor biosynthesis</keyword>
<comment type="caution">
    <text evidence="10">The sequence shown here is derived from an EMBL/GenBank/DDBJ whole genome shotgun (WGS) entry which is preliminary data.</text>
</comment>
<comment type="subcellular location">
    <subcellularLocation>
        <location evidence="8">Cytoplasm</location>
    </subcellularLocation>
</comment>
<dbReference type="GO" id="GO:1902758">
    <property type="term" value="P:bis(molybdopterin guanine dinucleotide)molybdenum biosynthetic process"/>
    <property type="evidence" value="ECO:0007669"/>
    <property type="project" value="TreeGrafter"/>
</dbReference>
<feature type="binding site" evidence="8">
    <location>
        <position position="53"/>
    </location>
    <ligand>
        <name>GTP</name>
        <dbReference type="ChEBI" id="CHEBI:37565"/>
    </ligand>
</feature>